<dbReference type="Proteomes" id="UP001595075">
    <property type="component" value="Unassembled WGS sequence"/>
</dbReference>
<feature type="compositionally biased region" description="Basic residues" evidence="1">
    <location>
        <begin position="154"/>
        <end position="168"/>
    </location>
</feature>
<feature type="compositionally biased region" description="Basic and acidic residues" evidence="1">
    <location>
        <begin position="350"/>
        <end position="388"/>
    </location>
</feature>
<keyword evidence="3" id="KW-1185">Reference proteome</keyword>
<gene>
    <name evidence="2" type="ORF">VTL71DRAFT_539</name>
</gene>
<evidence type="ECO:0000313" key="3">
    <source>
        <dbReference type="Proteomes" id="UP001595075"/>
    </source>
</evidence>
<sequence>MPPLPTINLSIYEPIRATIEQAKRTLVSPTAAKDDREWAILDLEEIYNSAPAKNITPYHFACVCSILAVHSPAGIYARNTYARKCLAEAKKKLKKVRTDSYDMGPLRDEFSITEQIFKGLQKQATIELEKIAKEMRALRLENKLVGNTPSPSPKKVRARHVMKKKKVSWGRVKDLHEDEDGDDEGGEHDEDYEDLDGGESSNREQHSTTTRRTKEKMAGRGGPSFFDVVHGVGKALGERSTDDVIELAAQYLKYGSMNQKEIAMLLKHFYALLKLLNAEPNQLDDFQRCEILSLLATDCGFKLDDEERKSYGRQCISACKEIDEFDDKYKAAGQILRDMEKLLASLGAKTGDEMAGKDHGDLNDSHEDSKDEKKEPAIPVRPKEDKNNDNIGLWEEDEST</sequence>
<name>A0ABR4D0E0_9HELO</name>
<proteinExistence type="predicted"/>
<feature type="compositionally biased region" description="Acidic residues" evidence="1">
    <location>
        <begin position="177"/>
        <end position="197"/>
    </location>
</feature>
<feature type="region of interest" description="Disordered" evidence="1">
    <location>
        <begin position="350"/>
        <end position="400"/>
    </location>
</feature>
<evidence type="ECO:0000256" key="1">
    <source>
        <dbReference type="SAM" id="MobiDB-lite"/>
    </source>
</evidence>
<protein>
    <submittedName>
        <fullName evidence="2">Uncharacterized protein</fullName>
    </submittedName>
</protein>
<comment type="caution">
    <text evidence="2">The sequence shown here is derived from an EMBL/GenBank/DDBJ whole genome shotgun (WGS) entry which is preliminary data.</text>
</comment>
<organism evidence="2 3">
    <name type="scientific">Oculimacula yallundae</name>
    <dbReference type="NCBI Taxonomy" id="86028"/>
    <lineage>
        <taxon>Eukaryota</taxon>
        <taxon>Fungi</taxon>
        <taxon>Dikarya</taxon>
        <taxon>Ascomycota</taxon>
        <taxon>Pezizomycotina</taxon>
        <taxon>Leotiomycetes</taxon>
        <taxon>Helotiales</taxon>
        <taxon>Ploettnerulaceae</taxon>
        <taxon>Oculimacula</taxon>
    </lineage>
</organism>
<accession>A0ABR4D0E0</accession>
<feature type="region of interest" description="Disordered" evidence="1">
    <location>
        <begin position="143"/>
        <end position="222"/>
    </location>
</feature>
<evidence type="ECO:0000313" key="2">
    <source>
        <dbReference type="EMBL" id="KAL2075596.1"/>
    </source>
</evidence>
<dbReference type="EMBL" id="JAZHXI010000001">
    <property type="protein sequence ID" value="KAL2075596.1"/>
    <property type="molecule type" value="Genomic_DNA"/>
</dbReference>
<reference evidence="2 3" key="1">
    <citation type="journal article" date="2024" name="Commun. Biol.">
        <title>Comparative genomic analysis of thermophilic fungi reveals convergent evolutionary adaptations and gene losses.</title>
        <authorList>
            <person name="Steindorff A.S."/>
            <person name="Aguilar-Pontes M.V."/>
            <person name="Robinson A.J."/>
            <person name="Andreopoulos B."/>
            <person name="LaButti K."/>
            <person name="Kuo A."/>
            <person name="Mondo S."/>
            <person name="Riley R."/>
            <person name="Otillar R."/>
            <person name="Haridas S."/>
            <person name="Lipzen A."/>
            <person name="Grimwood J."/>
            <person name="Schmutz J."/>
            <person name="Clum A."/>
            <person name="Reid I.D."/>
            <person name="Moisan M.C."/>
            <person name="Butler G."/>
            <person name="Nguyen T.T.M."/>
            <person name="Dewar K."/>
            <person name="Conant G."/>
            <person name="Drula E."/>
            <person name="Henrissat B."/>
            <person name="Hansel C."/>
            <person name="Singer S."/>
            <person name="Hutchinson M.I."/>
            <person name="de Vries R.P."/>
            <person name="Natvig D.O."/>
            <person name="Powell A.J."/>
            <person name="Tsang A."/>
            <person name="Grigoriev I.V."/>
        </authorList>
    </citation>
    <scope>NUCLEOTIDE SEQUENCE [LARGE SCALE GENOMIC DNA]</scope>
    <source>
        <strain evidence="2 3">CBS 494.80</strain>
    </source>
</reference>